<evidence type="ECO:0000313" key="5">
    <source>
        <dbReference type="Proteomes" id="UP001251528"/>
    </source>
</evidence>
<dbReference type="PRINTS" id="PR00381">
    <property type="entry name" value="KINESINLIGHT"/>
</dbReference>
<feature type="domain" description="DUF7779" evidence="3">
    <location>
        <begin position="438"/>
        <end position="519"/>
    </location>
</feature>
<name>A0AAJ0FZ83_9HYPO</name>
<dbReference type="EMBL" id="JASWJB010000086">
    <property type="protein sequence ID" value="KAK2599970.1"/>
    <property type="molecule type" value="Genomic_DNA"/>
</dbReference>
<proteinExistence type="predicted"/>
<dbReference type="AlphaFoldDB" id="A0AAJ0FZ83"/>
<dbReference type="Gene3D" id="3.40.50.300">
    <property type="entry name" value="P-loop containing nucleotide triphosphate hydrolases"/>
    <property type="match status" value="1"/>
</dbReference>
<feature type="domain" description="NB-ARC" evidence="2">
    <location>
        <begin position="193"/>
        <end position="350"/>
    </location>
</feature>
<dbReference type="Proteomes" id="UP001251528">
    <property type="component" value="Unassembled WGS sequence"/>
</dbReference>
<dbReference type="Pfam" id="PF25000">
    <property type="entry name" value="DUF7779"/>
    <property type="match status" value="1"/>
</dbReference>
<keyword evidence="5" id="KW-1185">Reference proteome</keyword>
<dbReference type="NCBIfam" id="NF040586">
    <property type="entry name" value="FxSxx_TPR"/>
    <property type="match status" value="1"/>
</dbReference>
<dbReference type="InterPro" id="IPR056681">
    <property type="entry name" value="DUF7779"/>
</dbReference>
<protein>
    <recommendedName>
        <fullName evidence="6">NB-ARC domain-containing protein</fullName>
    </recommendedName>
</protein>
<dbReference type="InterPro" id="IPR053137">
    <property type="entry name" value="NLR-like"/>
</dbReference>
<dbReference type="SUPFAM" id="SSF52540">
    <property type="entry name" value="P-loop containing nucleoside triphosphate hydrolases"/>
    <property type="match status" value="1"/>
</dbReference>
<evidence type="ECO:0000256" key="1">
    <source>
        <dbReference type="SAM" id="Coils"/>
    </source>
</evidence>
<dbReference type="Pfam" id="PF00931">
    <property type="entry name" value="NB-ARC"/>
    <property type="match status" value="1"/>
</dbReference>
<sequence>MDGLSVAASVIAVVDVSVKVITLCSQYANAAANAQADIARLETHVKGLKTTLDDARALIEAPQGVSLSASRGLTDQLAGCHSTLEKLHGKLETGTVHKRKHRLWLRALKWPLSRGEIETTISALERYHRRIMDGLQIDQTTLLLHIKNGVQNSSPTNEDTYIAQKPHFILPFPQDPDFVARPVIQKWIHEQLVGTASRIALTGMGGFGKSQIAIEVAHEVHRSSPEKSVFWVHGRTKATFVESYQSLADKLALPRRHDPKVNILPLVRDWLQRDDVSPWLIILDNADEFDVFFGQTESSPLASYLPKTGNGKVLVTSRNLNVAERLTGSHITIMQLHTMSSDEAVLLLRKRLSSGVVERAATDLVRCLDCIPLAVGQAAAYINRRRISIAAYIERFQKSDWQKTGLLSHDGGDIRRHDSMSNSVAVTWKVTFEQILRESPAAANLLSLLSFFQPRNIPQYVLSGYREGLQNSEFEQISDETLEKDMDVLLAYSLINTPAEPQVYEMHSLVQICTRSWLSELGHITRWENIFVRVASEHFPSGDFETWHECQMLLPHIETTLKRQPDNEADILNWGLLLTNVTYYMLKKGDYNNAEVIAQKSVEVRKRLLGLEDPSTLESMANLAATYWNQGRWEEAEKLQVQVMETSKTRLGADHPDTLRSMGNLAATYWNQGRWEEAEKLQVQVMDTRKTRLGADHPDTLSSMANLATTYGNQGRWEEDKKLQVQVIDIRKTKLGADHPDTLSSIANLAETYRNQGQWEEAEKLQVQVMDIRKTRLGADYPDTLSSIANLATTYRNQGRWEEAEKLQVQVINTSKTRLGADHPDTLSSMANLATTYWNQGQWEEAKKLQVQVIDTSKTRLGADHPDTLRSMANLATTYWNQGRWEEAETLEVQVLETRKIRLGADHPDTLTSMNNLAYTWHRQGRQTDALKLMKECAHARQQILGADHPYTASSLNSIAEWSL</sequence>
<dbReference type="PANTHER" id="PTHR46082">
    <property type="entry name" value="ATP/GTP-BINDING PROTEIN-RELATED"/>
    <property type="match status" value="1"/>
</dbReference>
<dbReference type="Pfam" id="PF13374">
    <property type="entry name" value="TPR_10"/>
    <property type="match status" value="3"/>
</dbReference>
<keyword evidence="1" id="KW-0175">Coiled coil</keyword>
<dbReference type="InterPro" id="IPR002182">
    <property type="entry name" value="NB-ARC"/>
</dbReference>
<dbReference type="SUPFAM" id="SSF48452">
    <property type="entry name" value="TPR-like"/>
    <property type="match status" value="3"/>
</dbReference>
<gene>
    <name evidence="4" type="ORF">QQS21_005272</name>
</gene>
<feature type="coiled-coil region" evidence="1">
    <location>
        <begin position="24"/>
        <end position="58"/>
    </location>
</feature>
<dbReference type="GO" id="GO:0043531">
    <property type="term" value="F:ADP binding"/>
    <property type="evidence" value="ECO:0007669"/>
    <property type="project" value="InterPro"/>
</dbReference>
<evidence type="ECO:0008006" key="6">
    <source>
        <dbReference type="Google" id="ProtNLM"/>
    </source>
</evidence>
<dbReference type="Gene3D" id="1.25.40.10">
    <property type="entry name" value="Tetratricopeptide repeat domain"/>
    <property type="match status" value="2"/>
</dbReference>
<comment type="caution">
    <text evidence="4">The sequence shown here is derived from an EMBL/GenBank/DDBJ whole genome shotgun (WGS) entry which is preliminary data.</text>
</comment>
<evidence type="ECO:0000313" key="4">
    <source>
        <dbReference type="EMBL" id="KAK2599970.1"/>
    </source>
</evidence>
<organism evidence="4 5">
    <name type="scientific">Conoideocrella luteorostrata</name>
    <dbReference type="NCBI Taxonomy" id="1105319"/>
    <lineage>
        <taxon>Eukaryota</taxon>
        <taxon>Fungi</taxon>
        <taxon>Dikarya</taxon>
        <taxon>Ascomycota</taxon>
        <taxon>Pezizomycotina</taxon>
        <taxon>Sordariomycetes</taxon>
        <taxon>Hypocreomycetidae</taxon>
        <taxon>Hypocreales</taxon>
        <taxon>Clavicipitaceae</taxon>
        <taxon>Conoideocrella</taxon>
    </lineage>
</organism>
<evidence type="ECO:0000259" key="2">
    <source>
        <dbReference type="Pfam" id="PF00931"/>
    </source>
</evidence>
<dbReference type="PANTHER" id="PTHR46082:SF6">
    <property type="entry name" value="AAA+ ATPASE DOMAIN-CONTAINING PROTEIN-RELATED"/>
    <property type="match status" value="1"/>
</dbReference>
<evidence type="ECO:0000259" key="3">
    <source>
        <dbReference type="Pfam" id="PF25000"/>
    </source>
</evidence>
<reference evidence="4" key="1">
    <citation type="submission" date="2023-06" db="EMBL/GenBank/DDBJ databases">
        <title>Conoideocrella luteorostrata (Hypocreales: Clavicipitaceae), a potential biocontrol fungus for elongate hemlock scale in United States Christmas tree production areas.</title>
        <authorList>
            <person name="Barrett H."/>
            <person name="Lovett B."/>
            <person name="Macias A.M."/>
            <person name="Stajich J.E."/>
            <person name="Kasson M.T."/>
        </authorList>
    </citation>
    <scope>NUCLEOTIDE SEQUENCE</scope>
    <source>
        <strain evidence="4">ARSEF 14590</strain>
    </source>
</reference>
<dbReference type="Pfam" id="PF13424">
    <property type="entry name" value="TPR_12"/>
    <property type="match status" value="3"/>
</dbReference>
<accession>A0AAJ0FZ83</accession>
<dbReference type="InterPro" id="IPR027417">
    <property type="entry name" value="P-loop_NTPase"/>
</dbReference>
<dbReference type="InterPro" id="IPR011990">
    <property type="entry name" value="TPR-like_helical_dom_sf"/>
</dbReference>